<dbReference type="GO" id="GO:0003700">
    <property type="term" value="F:DNA-binding transcription factor activity"/>
    <property type="evidence" value="ECO:0007669"/>
    <property type="project" value="InterPro"/>
</dbReference>
<dbReference type="PROSITE" id="PS50995">
    <property type="entry name" value="HTH_MARR_2"/>
    <property type="match status" value="1"/>
</dbReference>
<dbReference type="Gene3D" id="1.10.10.10">
    <property type="entry name" value="Winged helix-like DNA-binding domain superfamily/Winged helix DNA-binding domain"/>
    <property type="match status" value="1"/>
</dbReference>
<dbReference type="GO" id="GO:0006950">
    <property type="term" value="P:response to stress"/>
    <property type="evidence" value="ECO:0007669"/>
    <property type="project" value="TreeGrafter"/>
</dbReference>
<dbReference type="InterPro" id="IPR036388">
    <property type="entry name" value="WH-like_DNA-bd_sf"/>
</dbReference>
<dbReference type="OrthoDB" id="8635520at2"/>
<dbReference type="PANTHER" id="PTHR33164:SF99">
    <property type="entry name" value="MARR FAMILY REGULATORY PROTEIN"/>
    <property type="match status" value="1"/>
</dbReference>
<dbReference type="AlphaFoldDB" id="A0A4Q9KLK4"/>
<evidence type="ECO:0000313" key="2">
    <source>
        <dbReference type="EMBL" id="TBT95407.1"/>
    </source>
</evidence>
<feature type="domain" description="HTH marR-type" evidence="1">
    <location>
        <begin position="14"/>
        <end position="149"/>
    </location>
</feature>
<dbReference type="InterPro" id="IPR000835">
    <property type="entry name" value="HTH_MarR-typ"/>
</dbReference>
<dbReference type="RefSeq" id="WP_131171703.1">
    <property type="nucleotide sequence ID" value="NZ_FXTL01000019.1"/>
</dbReference>
<dbReference type="PANTHER" id="PTHR33164">
    <property type="entry name" value="TRANSCRIPTIONAL REGULATOR, MARR FAMILY"/>
    <property type="match status" value="1"/>
</dbReference>
<comment type="caution">
    <text evidence="2">The sequence shown here is derived from an EMBL/GenBank/DDBJ whole genome shotgun (WGS) entry which is preliminary data.</text>
</comment>
<dbReference type="SMART" id="SM00347">
    <property type="entry name" value="HTH_MARR"/>
    <property type="match status" value="1"/>
</dbReference>
<dbReference type="PRINTS" id="PR00598">
    <property type="entry name" value="HTHMARR"/>
</dbReference>
<protein>
    <submittedName>
        <fullName evidence="2">MarR family transcriptional regulator</fullName>
    </submittedName>
</protein>
<sequence length="152" mass="17068">MGTRPSAPWLTDQQQDVWRAFLAAIAVIDDHLDAALRPYDLDLGEYEIMVKLSEAEERRLRMSELAQAVRQSRSRLTHTVARMEKKGLVERTSCPEDRRGVIAVLTPKGFALLEQAAPVHVQSVRDCFVDAVSPRDFEALGRAMHSVLQVAD</sequence>
<dbReference type="InterPro" id="IPR039422">
    <property type="entry name" value="MarR/SlyA-like"/>
</dbReference>
<name>A0A4Q9KLK4_PROTD</name>
<dbReference type="EMBL" id="SDMR01000005">
    <property type="protein sequence ID" value="TBT95407.1"/>
    <property type="molecule type" value="Genomic_DNA"/>
</dbReference>
<dbReference type="SUPFAM" id="SSF46785">
    <property type="entry name" value="Winged helix' DNA-binding domain"/>
    <property type="match status" value="1"/>
</dbReference>
<reference evidence="2 3" key="1">
    <citation type="submission" date="2019-01" db="EMBL/GenBank/DDBJ databases">
        <title>Lactibacter flavus gen. nov., sp. nov., a novel bacterium of the family Propionibacteriaceae isolated from raw milk and dairy products.</title>
        <authorList>
            <person name="Huptas C."/>
            <person name="Wenning M."/>
            <person name="Breitenwieser F."/>
            <person name="Doll E."/>
            <person name="Von Neubeck M."/>
            <person name="Busse H.-J."/>
            <person name="Scherer S."/>
        </authorList>
    </citation>
    <scope>NUCLEOTIDE SEQUENCE [LARGE SCALE GENOMIC DNA]</scope>
    <source>
        <strain evidence="2 3">DSM 22130</strain>
    </source>
</reference>
<accession>A0A4Q9KLK4</accession>
<gene>
    <name evidence="2" type="ORF">ET996_06265</name>
</gene>
<dbReference type="InterPro" id="IPR036390">
    <property type="entry name" value="WH_DNA-bd_sf"/>
</dbReference>
<keyword evidence="3" id="KW-1185">Reference proteome</keyword>
<dbReference type="Pfam" id="PF01047">
    <property type="entry name" value="MarR"/>
    <property type="match status" value="1"/>
</dbReference>
<organism evidence="2 3">
    <name type="scientific">Propioniciclava tarda</name>
    <dbReference type="NCBI Taxonomy" id="433330"/>
    <lineage>
        <taxon>Bacteria</taxon>
        <taxon>Bacillati</taxon>
        <taxon>Actinomycetota</taxon>
        <taxon>Actinomycetes</taxon>
        <taxon>Propionibacteriales</taxon>
        <taxon>Propionibacteriaceae</taxon>
        <taxon>Propioniciclava</taxon>
    </lineage>
</organism>
<evidence type="ECO:0000259" key="1">
    <source>
        <dbReference type="PROSITE" id="PS50995"/>
    </source>
</evidence>
<dbReference type="Proteomes" id="UP000291933">
    <property type="component" value="Unassembled WGS sequence"/>
</dbReference>
<proteinExistence type="predicted"/>
<evidence type="ECO:0000313" key="3">
    <source>
        <dbReference type="Proteomes" id="UP000291933"/>
    </source>
</evidence>